<keyword evidence="5" id="KW-0732">Signal</keyword>
<comment type="similarity">
    <text evidence="1 4">Belongs to the serpin family.</text>
</comment>
<dbReference type="InterPro" id="IPR042185">
    <property type="entry name" value="Serpin_sf_2"/>
</dbReference>
<dbReference type="EMBL" id="GBXI01011584">
    <property type="protein sequence ID" value="JAD02708.1"/>
    <property type="molecule type" value="Transcribed_RNA"/>
</dbReference>
<evidence type="ECO:0000256" key="2">
    <source>
        <dbReference type="ARBA" id="ARBA00022690"/>
    </source>
</evidence>
<dbReference type="GO" id="GO:0004867">
    <property type="term" value="F:serine-type endopeptidase inhibitor activity"/>
    <property type="evidence" value="ECO:0007669"/>
    <property type="project" value="UniProtKB-KW"/>
</dbReference>
<dbReference type="Gene3D" id="3.30.497.10">
    <property type="entry name" value="Antithrombin, subunit I, domain 2"/>
    <property type="match status" value="1"/>
</dbReference>
<proteinExistence type="inferred from homology"/>
<feature type="signal peptide" evidence="5">
    <location>
        <begin position="1"/>
        <end position="30"/>
    </location>
</feature>
<protein>
    <submittedName>
        <fullName evidence="7">Heparin cofactor 2</fullName>
    </submittedName>
</protein>
<dbReference type="InterPro" id="IPR023796">
    <property type="entry name" value="Serpin_dom"/>
</dbReference>
<feature type="domain" description="Serpin" evidence="6">
    <location>
        <begin position="49"/>
        <end position="354"/>
    </location>
</feature>
<dbReference type="InterPro" id="IPR023795">
    <property type="entry name" value="Serpin_CS"/>
</dbReference>
<reference evidence="7" key="1">
    <citation type="submission" date="2014-11" db="EMBL/GenBank/DDBJ databases">
        <authorList>
            <person name="Geib S."/>
        </authorList>
    </citation>
    <scope>NUCLEOTIDE SEQUENCE</scope>
</reference>
<evidence type="ECO:0000313" key="7">
    <source>
        <dbReference type="EMBL" id="JAD02708.1"/>
    </source>
</evidence>
<dbReference type="SUPFAM" id="SSF56574">
    <property type="entry name" value="Serpins"/>
    <property type="match status" value="1"/>
</dbReference>
<name>A0A0A1WW98_ZEUCU</name>
<sequence length="356" mass="41431">MQALKKAYKLERHFPLKVLFLLVSTTLTYGQDVEFCQSVDFKVCSWYILSTTQILQNATDNIIVSPSNIQALLQRPQAIGLRFGMGEEQEGQPENKNPFVGVNAIFTESKENLNNIDYLEMFYNCSIQEKSTKNPLISTLDDITISFDGIENLKVLVLNIFSFKETLQINFKYTLNITYYTRPDSIIVPAVETTENLRYHDSQILDAKILELPYSNGFSMYILLPHTKQGVNEMINNLGYEQLKRIEWMMEERRVNVVLPTFRTSYMMNMREHIQEISEHRFDVDFSTTFNVETNKTNFYQFTALQFNGSGEAVEEDYSKTRSNKYVKFHVDRPFVFYIAVKDRIVCIGKVVNPMQ</sequence>
<evidence type="ECO:0000256" key="4">
    <source>
        <dbReference type="RuleBase" id="RU000411"/>
    </source>
</evidence>
<evidence type="ECO:0000256" key="3">
    <source>
        <dbReference type="ARBA" id="ARBA00022900"/>
    </source>
</evidence>
<dbReference type="GO" id="GO:0005615">
    <property type="term" value="C:extracellular space"/>
    <property type="evidence" value="ECO:0007669"/>
    <property type="project" value="InterPro"/>
</dbReference>
<dbReference type="InterPro" id="IPR042178">
    <property type="entry name" value="Serpin_sf_1"/>
</dbReference>
<reference evidence="7" key="2">
    <citation type="journal article" date="2015" name="Gigascience">
        <title>Reconstructing a comprehensive transcriptome assembly of a white-pupal translocated strain of the pest fruit fly Bactrocera cucurbitae.</title>
        <authorList>
            <person name="Sim S.B."/>
            <person name="Calla B."/>
            <person name="Hall B."/>
            <person name="DeRego T."/>
            <person name="Geib S.M."/>
        </authorList>
    </citation>
    <scope>NUCLEOTIDE SEQUENCE</scope>
</reference>
<keyword evidence="3" id="KW-0722">Serine protease inhibitor</keyword>
<dbReference type="InterPro" id="IPR036186">
    <property type="entry name" value="Serpin_sf"/>
</dbReference>
<dbReference type="PANTHER" id="PTHR11461:SF211">
    <property type="entry name" value="GH10112P-RELATED"/>
    <property type="match status" value="1"/>
</dbReference>
<dbReference type="Gene3D" id="2.30.39.10">
    <property type="entry name" value="Alpha-1-antitrypsin, domain 1"/>
    <property type="match status" value="1"/>
</dbReference>
<dbReference type="SMART" id="SM00093">
    <property type="entry name" value="SERPIN"/>
    <property type="match status" value="1"/>
</dbReference>
<dbReference type="Pfam" id="PF00079">
    <property type="entry name" value="Serpin"/>
    <property type="match status" value="1"/>
</dbReference>
<keyword evidence="2" id="KW-0646">Protease inhibitor</keyword>
<evidence type="ECO:0000256" key="1">
    <source>
        <dbReference type="ARBA" id="ARBA00009500"/>
    </source>
</evidence>
<dbReference type="InterPro" id="IPR000215">
    <property type="entry name" value="Serpin_fam"/>
</dbReference>
<feature type="chain" id="PRO_5001994254" evidence="5">
    <location>
        <begin position="31"/>
        <end position="356"/>
    </location>
</feature>
<gene>
    <name evidence="7" type="primary">SERPIND1</name>
    <name evidence="7" type="ORF">g.18598</name>
</gene>
<dbReference type="PANTHER" id="PTHR11461">
    <property type="entry name" value="SERINE PROTEASE INHIBITOR, SERPIN"/>
    <property type="match status" value="1"/>
</dbReference>
<accession>A0A0A1WW98</accession>
<evidence type="ECO:0000259" key="6">
    <source>
        <dbReference type="SMART" id="SM00093"/>
    </source>
</evidence>
<dbReference type="PROSITE" id="PS00284">
    <property type="entry name" value="SERPIN"/>
    <property type="match status" value="1"/>
</dbReference>
<dbReference type="AlphaFoldDB" id="A0A0A1WW98"/>
<organism evidence="7">
    <name type="scientific">Zeugodacus cucurbitae</name>
    <name type="common">Melon fruit fly</name>
    <name type="synonym">Bactrocera cucurbitae</name>
    <dbReference type="NCBI Taxonomy" id="28588"/>
    <lineage>
        <taxon>Eukaryota</taxon>
        <taxon>Metazoa</taxon>
        <taxon>Ecdysozoa</taxon>
        <taxon>Arthropoda</taxon>
        <taxon>Hexapoda</taxon>
        <taxon>Insecta</taxon>
        <taxon>Pterygota</taxon>
        <taxon>Neoptera</taxon>
        <taxon>Endopterygota</taxon>
        <taxon>Diptera</taxon>
        <taxon>Brachycera</taxon>
        <taxon>Muscomorpha</taxon>
        <taxon>Tephritoidea</taxon>
        <taxon>Tephritidae</taxon>
        <taxon>Zeugodacus</taxon>
        <taxon>Zeugodacus</taxon>
    </lineage>
</organism>
<evidence type="ECO:0000256" key="5">
    <source>
        <dbReference type="SAM" id="SignalP"/>
    </source>
</evidence>